<protein>
    <submittedName>
        <fullName evidence="2">NAD(P)/FAD-dependent oxidoreductase</fullName>
    </submittedName>
</protein>
<dbReference type="AlphaFoldDB" id="A0AAX3E6C4"/>
<dbReference type="Pfam" id="PF01494">
    <property type="entry name" value="FAD_binding_3"/>
    <property type="match status" value="1"/>
</dbReference>
<dbReference type="RefSeq" id="WP_011843230.1">
    <property type="nucleotide sequence ID" value="NZ_CP109831.1"/>
</dbReference>
<proteinExistence type="predicted"/>
<sequence>MKGRPEYDAVVVGGGPAGSTAACLLAEAGHSVALLERRTYPRNKVCGGCLSQKTVRFLDRVFSLPVPALRQAGLLDFTGTGYALYIGSRRILTEDLDEPVYFTGRERYDAFLAKMAARAGAEVHTGAEAAGIDHARRTVTTSDGDRYSARVIIGADGVHSRVRRTLPQSVVDRKRWQNNLGWTLELAIPRREAETLVNEDGPIRLDDGLATPHLILAACRWGYGWVFPNREAIIVGIGGLLSANGGNLRDTFEAFLKSVGLSAFAARKPAGYLLPLGNYIPSPAHEGTVLVGDAGGFTGPLLGEGIFYAHRTAELAAHAADRHLTAGAPLAATYTALLRRRLIPELRAETALRNFVYRCLDARMHAPLAAFMRATNTLVIDAVQGTRSFRGFLRDDDLHSAIW</sequence>
<accession>A0AAX3E6C4</accession>
<dbReference type="PANTHER" id="PTHR42685">
    <property type="entry name" value="GERANYLGERANYL DIPHOSPHATE REDUCTASE"/>
    <property type="match status" value="1"/>
</dbReference>
<dbReference type="SUPFAM" id="SSF51905">
    <property type="entry name" value="FAD/NAD(P)-binding domain"/>
    <property type="match status" value="1"/>
</dbReference>
<dbReference type="GO" id="GO:0071949">
    <property type="term" value="F:FAD binding"/>
    <property type="evidence" value="ECO:0007669"/>
    <property type="project" value="InterPro"/>
</dbReference>
<dbReference type="GeneID" id="76730952"/>
<dbReference type="Proteomes" id="UP001156196">
    <property type="component" value="Chromosome"/>
</dbReference>
<dbReference type="InterPro" id="IPR002938">
    <property type="entry name" value="FAD-bd"/>
</dbReference>
<feature type="domain" description="FAD-binding" evidence="1">
    <location>
        <begin position="7"/>
        <end position="171"/>
    </location>
</feature>
<dbReference type="KEGG" id="msum:OH143_08630"/>
<dbReference type="GeneID" id="4847095"/>
<dbReference type="InterPro" id="IPR011777">
    <property type="entry name" value="Geranylgeranyl_Rdtase_fam"/>
</dbReference>
<evidence type="ECO:0000313" key="2">
    <source>
        <dbReference type="EMBL" id="UYU17769.1"/>
    </source>
</evidence>
<dbReference type="PRINTS" id="PR00420">
    <property type="entry name" value="RNGMNOXGNASE"/>
</dbReference>
<dbReference type="EMBL" id="CP109831">
    <property type="protein sequence ID" value="UYU17769.1"/>
    <property type="molecule type" value="Genomic_DNA"/>
</dbReference>
<dbReference type="InterPro" id="IPR050407">
    <property type="entry name" value="Geranylgeranyl_reductase"/>
</dbReference>
<dbReference type="PANTHER" id="PTHR42685:SF22">
    <property type="entry name" value="CONDITIONED MEDIUM FACTOR RECEPTOR 1"/>
    <property type="match status" value="1"/>
</dbReference>
<organism evidence="2 3">
    <name type="scientific">Methanoculleus submarinus</name>
    <dbReference type="NCBI Taxonomy" id="204050"/>
    <lineage>
        <taxon>Archaea</taxon>
        <taxon>Methanobacteriati</taxon>
        <taxon>Methanobacteriota</taxon>
        <taxon>Stenosarchaea group</taxon>
        <taxon>Methanomicrobia</taxon>
        <taxon>Methanomicrobiales</taxon>
        <taxon>Methanomicrobiaceae</taxon>
        <taxon>Methanoculleus</taxon>
    </lineage>
</organism>
<name>A0AAX3E6C4_9EURY</name>
<dbReference type="GO" id="GO:0016628">
    <property type="term" value="F:oxidoreductase activity, acting on the CH-CH group of donors, NAD or NADP as acceptor"/>
    <property type="evidence" value="ECO:0007669"/>
    <property type="project" value="InterPro"/>
</dbReference>
<dbReference type="NCBIfam" id="TIGR02032">
    <property type="entry name" value="GG-red-SF"/>
    <property type="match status" value="1"/>
</dbReference>
<dbReference type="PROSITE" id="PS51257">
    <property type="entry name" value="PROKAR_LIPOPROTEIN"/>
    <property type="match status" value="1"/>
</dbReference>
<gene>
    <name evidence="2" type="ORF">OH143_08630</name>
</gene>
<dbReference type="InterPro" id="IPR036188">
    <property type="entry name" value="FAD/NAD-bd_sf"/>
</dbReference>
<dbReference type="Gene3D" id="3.50.50.60">
    <property type="entry name" value="FAD/NAD(P)-binding domain"/>
    <property type="match status" value="1"/>
</dbReference>
<evidence type="ECO:0000313" key="3">
    <source>
        <dbReference type="Proteomes" id="UP001156196"/>
    </source>
</evidence>
<reference evidence="2" key="1">
    <citation type="submission" date="2022-10" db="EMBL/GenBank/DDBJ databases">
        <title>Complete genome of Methanoculleus submarinus DSM 15122.</title>
        <authorList>
            <person name="Chen S.-C."/>
            <person name="Lai S.-J."/>
            <person name="You Y.-T."/>
        </authorList>
    </citation>
    <scope>NUCLEOTIDE SEQUENCE</scope>
    <source>
        <strain evidence="2">DSM 15122</strain>
    </source>
</reference>
<evidence type="ECO:0000259" key="1">
    <source>
        <dbReference type="Pfam" id="PF01494"/>
    </source>
</evidence>
<keyword evidence="3" id="KW-1185">Reference proteome</keyword>